<dbReference type="EMBL" id="JPGG01000018">
    <property type="protein sequence ID" value="KGC10221.1"/>
    <property type="molecule type" value="Genomic_DNA"/>
</dbReference>
<evidence type="ECO:0000256" key="1">
    <source>
        <dbReference type="SAM" id="MobiDB-lite"/>
    </source>
</evidence>
<feature type="compositionally biased region" description="Acidic residues" evidence="1">
    <location>
        <begin position="137"/>
        <end position="151"/>
    </location>
</feature>
<sequence length="172" mass="18961">MSRAMSRCVIFGQRAAVHSRIRAWFGRRSVSHHLFLDVAIELTQAHGGSTRDAHTLVDFSFAHAWLAAARAAYQLGVDLDTVQAWAANNEIEHRDDNGTLLVRCDTVLARAHRHGMERRAMAHSAATATATATGDQAVDEDQVCEYPDGDGNDTRCQAFARRERKSTTGQKS</sequence>
<accession>A0AAW3EQY0</accession>
<feature type="region of interest" description="Disordered" evidence="1">
    <location>
        <begin position="122"/>
        <end position="152"/>
    </location>
</feature>
<name>A0AAW3EQY0_BURGA</name>
<proteinExistence type="predicted"/>
<dbReference type="Proteomes" id="UP000029590">
    <property type="component" value="Unassembled WGS sequence"/>
</dbReference>
<reference evidence="2 3" key="1">
    <citation type="submission" date="2014-04" db="EMBL/GenBank/DDBJ databases">
        <authorList>
            <person name="Bishop-Lilly K.A."/>
            <person name="Broomall S.M."/>
            <person name="Chain P.S."/>
            <person name="Chertkov O."/>
            <person name="Coyne S.R."/>
            <person name="Daligault H.E."/>
            <person name="Davenport K.W."/>
            <person name="Erkkila T."/>
            <person name="Frey K.G."/>
            <person name="Gibbons H.S."/>
            <person name="Gu W."/>
            <person name="Jaissle J."/>
            <person name="Johnson S.L."/>
            <person name="Koroleva G.I."/>
            <person name="Ladner J.T."/>
            <person name="Lo C.-C."/>
            <person name="Minogue T.D."/>
            <person name="Munk C."/>
            <person name="Palacios G.F."/>
            <person name="Redden C.L."/>
            <person name="Rosenzweig C.N."/>
            <person name="Scholz M.B."/>
            <person name="Teshima H."/>
            <person name="Xu Y."/>
        </authorList>
    </citation>
    <scope>NUCLEOTIDE SEQUENCE [LARGE SCALE GENOMIC DNA]</scope>
    <source>
        <strain evidence="3">gladioli</strain>
    </source>
</reference>
<gene>
    <name evidence="2" type="ORF">DM48_6745</name>
</gene>
<evidence type="ECO:0000313" key="3">
    <source>
        <dbReference type="Proteomes" id="UP000029590"/>
    </source>
</evidence>
<dbReference type="AlphaFoldDB" id="A0AAW3EQY0"/>
<organism evidence="2 3">
    <name type="scientific">Burkholderia gladioli</name>
    <name type="common">Pseudomonas marginata</name>
    <name type="synonym">Phytomonas marginata</name>
    <dbReference type="NCBI Taxonomy" id="28095"/>
    <lineage>
        <taxon>Bacteria</taxon>
        <taxon>Pseudomonadati</taxon>
        <taxon>Pseudomonadota</taxon>
        <taxon>Betaproteobacteria</taxon>
        <taxon>Burkholderiales</taxon>
        <taxon>Burkholderiaceae</taxon>
        <taxon>Burkholderia</taxon>
    </lineage>
</organism>
<comment type="caution">
    <text evidence="2">The sequence shown here is derived from an EMBL/GenBank/DDBJ whole genome shotgun (WGS) entry which is preliminary data.</text>
</comment>
<protein>
    <submittedName>
        <fullName evidence="2">Uncharacterized protein</fullName>
    </submittedName>
</protein>
<evidence type="ECO:0000313" key="2">
    <source>
        <dbReference type="EMBL" id="KGC10221.1"/>
    </source>
</evidence>
<dbReference type="RefSeq" id="WP_124077048.1">
    <property type="nucleotide sequence ID" value="NZ_CADEVS010000021.1"/>
</dbReference>